<feature type="transmembrane region" description="Helical" evidence="9">
    <location>
        <begin position="192"/>
        <end position="218"/>
    </location>
</feature>
<dbReference type="PANTHER" id="PTHR30588">
    <property type="entry name" value="BRANCHED-CHAIN AMINO ACID TRANSPORT SYSTEM 2 CARRIER PROTEIN"/>
    <property type="match status" value="1"/>
</dbReference>
<dbReference type="RefSeq" id="WP_168918034.1">
    <property type="nucleotide sequence ID" value="NZ_CP050804.1"/>
</dbReference>
<evidence type="ECO:0000256" key="4">
    <source>
        <dbReference type="ARBA" id="ARBA00022475"/>
    </source>
</evidence>
<sequence length="437" mass="46606">MTSNVRILVITSLALFAMFFGAGNLIVPVMIGAQAGNLAWSAAIGFVSTGVLLPVLSMVAMSTKRSDEKRLADRLGVRMGLVVTTLIFLFTGMVYAIPRVGAVSYEMAFGPYTHSFSDLASRLMMLCYSAVFFTLAYIIARRPNMIIRNVGTWLTPALLVLLLVVIIGSWMMPPVNTVPNEQYQAAPVVTGFIHGYFTMDALAALMFGGVVISTLSAAGWNKRQVHRGTALAGMLSGVFLVVVYVGLVRVGQVGVGDNGAALTANVTRDLFGPIGQTLFGMIVVLACFTTALGLLGASVEYFHDLIPAISQKTWLGIATGVSFALTNLGLVKILAIVAPVNQLLYPIVMVLVVVSLIDLATPGRLFFSYRIPAWATALLALPEALNSTGLSVFSALRYGLDFFPLGYLQMAWVVPAAVALVIGLGIDISRGRLTKGR</sequence>
<feature type="transmembrane region" description="Helical" evidence="9">
    <location>
        <begin position="7"/>
        <end position="32"/>
    </location>
</feature>
<evidence type="ECO:0000256" key="9">
    <source>
        <dbReference type="SAM" id="Phobius"/>
    </source>
</evidence>
<feature type="transmembrane region" description="Helical" evidence="9">
    <location>
        <begin position="314"/>
        <end position="337"/>
    </location>
</feature>
<dbReference type="GO" id="GO:0015188">
    <property type="term" value="F:L-isoleucine transmembrane transporter activity"/>
    <property type="evidence" value="ECO:0007669"/>
    <property type="project" value="TreeGrafter"/>
</dbReference>
<feature type="transmembrane region" description="Helical" evidence="9">
    <location>
        <begin position="230"/>
        <end position="247"/>
    </location>
</feature>
<feature type="transmembrane region" description="Helical" evidence="9">
    <location>
        <begin position="407"/>
        <end position="428"/>
    </location>
</feature>
<dbReference type="Pfam" id="PF05525">
    <property type="entry name" value="Branch_AA_trans"/>
    <property type="match status" value="1"/>
</dbReference>
<dbReference type="PANTHER" id="PTHR30588:SF0">
    <property type="entry name" value="BRANCHED-CHAIN AMINO ACID PERMEASE BRNQ"/>
    <property type="match status" value="1"/>
</dbReference>
<keyword evidence="8 9" id="KW-0472">Membrane</keyword>
<dbReference type="GO" id="GO:0005304">
    <property type="term" value="F:L-valine transmembrane transporter activity"/>
    <property type="evidence" value="ECO:0007669"/>
    <property type="project" value="TreeGrafter"/>
</dbReference>
<dbReference type="EMBL" id="CP050804">
    <property type="protein sequence ID" value="QJC22103.1"/>
    <property type="molecule type" value="Genomic_DNA"/>
</dbReference>
<dbReference type="InterPro" id="IPR004685">
    <property type="entry name" value="Brnchd-chn_aa_trnsp_Livcs"/>
</dbReference>
<dbReference type="Proteomes" id="UP000502298">
    <property type="component" value="Chromosome"/>
</dbReference>
<dbReference type="GO" id="GO:0015190">
    <property type="term" value="F:L-leucine transmembrane transporter activity"/>
    <property type="evidence" value="ECO:0007669"/>
    <property type="project" value="TreeGrafter"/>
</dbReference>
<gene>
    <name evidence="10" type="primary">brnQ</name>
    <name evidence="10" type="ORF">HC352_06005</name>
</gene>
<evidence type="ECO:0000256" key="6">
    <source>
        <dbReference type="ARBA" id="ARBA00022970"/>
    </source>
</evidence>
<feature type="transmembrane region" description="Helical" evidence="9">
    <location>
        <begin position="373"/>
        <end position="395"/>
    </location>
</feature>
<protein>
    <submittedName>
        <fullName evidence="10">Branched-chain amino acid transport system II carrier protein</fullName>
    </submittedName>
</protein>
<dbReference type="AlphaFoldDB" id="A0A6H2EM07"/>
<feature type="transmembrane region" description="Helical" evidence="9">
    <location>
        <begin position="38"/>
        <end position="63"/>
    </location>
</feature>
<evidence type="ECO:0000256" key="8">
    <source>
        <dbReference type="ARBA" id="ARBA00023136"/>
    </source>
</evidence>
<proteinExistence type="inferred from homology"/>
<evidence type="ECO:0000256" key="2">
    <source>
        <dbReference type="ARBA" id="ARBA00008540"/>
    </source>
</evidence>
<keyword evidence="3" id="KW-0813">Transport</keyword>
<evidence type="ECO:0000313" key="10">
    <source>
        <dbReference type="EMBL" id="QJC22103.1"/>
    </source>
</evidence>
<feature type="transmembrane region" description="Helical" evidence="9">
    <location>
        <begin position="119"/>
        <end position="140"/>
    </location>
</feature>
<comment type="subcellular location">
    <subcellularLocation>
        <location evidence="1">Cell membrane</location>
        <topology evidence="1">Multi-pass membrane protein</topology>
    </subcellularLocation>
</comment>
<dbReference type="GO" id="GO:0005886">
    <property type="term" value="C:plasma membrane"/>
    <property type="evidence" value="ECO:0007669"/>
    <property type="project" value="UniProtKB-SubCell"/>
</dbReference>
<name>A0A6H2EM07_9ACTO</name>
<dbReference type="GO" id="GO:0015820">
    <property type="term" value="P:L-leucine transport"/>
    <property type="evidence" value="ECO:0007669"/>
    <property type="project" value="TreeGrafter"/>
</dbReference>
<dbReference type="NCBIfam" id="TIGR00796">
    <property type="entry name" value="livcs"/>
    <property type="match status" value="1"/>
</dbReference>
<keyword evidence="7 9" id="KW-1133">Transmembrane helix</keyword>
<evidence type="ECO:0000256" key="7">
    <source>
        <dbReference type="ARBA" id="ARBA00022989"/>
    </source>
</evidence>
<reference evidence="10 11" key="1">
    <citation type="submission" date="2020-03" db="EMBL/GenBank/DDBJ databases">
        <title>Complete genome of Arcanobacterium buesumensis sp. nov. strain 2701.</title>
        <authorList>
            <person name="Borowiak M."/>
            <person name="Alssahen M."/>
            <person name="Laemmler C."/>
            <person name="Malorny B."/>
            <person name="Hassan A."/>
            <person name="Prenger-Berninghoff E."/>
            <person name="Ploetz M."/>
            <person name="Abdulmawjood A."/>
        </authorList>
    </citation>
    <scope>NUCLEOTIDE SEQUENCE [LARGE SCALE GENOMIC DNA]</scope>
    <source>
        <strain evidence="10 11">2701</strain>
    </source>
</reference>
<evidence type="ECO:0000256" key="5">
    <source>
        <dbReference type="ARBA" id="ARBA00022692"/>
    </source>
</evidence>
<feature type="transmembrane region" description="Helical" evidence="9">
    <location>
        <begin position="343"/>
        <end position="361"/>
    </location>
</feature>
<keyword evidence="4" id="KW-1003">Cell membrane</keyword>
<accession>A0A6H2EM07</accession>
<evidence type="ECO:0000256" key="1">
    <source>
        <dbReference type="ARBA" id="ARBA00004651"/>
    </source>
</evidence>
<organism evidence="10 11">
    <name type="scientific">Arcanobacterium buesumense</name>
    <dbReference type="NCBI Taxonomy" id="2722751"/>
    <lineage>
        <taxon>Bacteria</taxon>
        <taxon>Bacillati</taxon>
        <taxon>Actinomycetota</taxon>
        <taxon>Actinomycetes</taxon>
        <taxon>Actinomycetales</taxon>
        <taxon>Actinomycetaceae</taxon>
        <taxon>Arcanobacterium</taxon>
    </lineage>
</organism>
<keyword evidence="6" id="KW-0029">Amino-acid transport</keyword>
<dbReference type="KEGG" id="arca:HC352_06005"/>
<keyword evidence="11" id="KW-1185">Reference proteome</keyword>
<keyword evidence="5 9" id="KW-0812">Transmembrane</keyword>
<evidence type="ECO:0000313" key="11">
    <source>
        <dbReference type="Proteomes" id="UP000502298"/>
    </source>
</evidence>
<comment type="similarity">
    <text evidence="2">Belongs to the branched chain amino acid transporter family.</text>
</comment>
<dbReference type="GO" id="GO:0015818">
    <property type="term" value="P:isoleucine transport"/>
    <property type="evidence" value="ECO:0007669"/>
    <property type="project" value="TreeGrafter"/>
</dbReference>
<feature type="transmembrane region" description="Helical" evidence="9">
    <location>
        <begin position="278"/>
        <end position="302"/>
    </location>
</feature>
<feature type="transmembrane region" description="Helical" evidence="9">
    <location>
        <begin position="75"/>
        <end position="97"/>
    </location>
</feature>
<feature type="transmembrane region" description="Helical" evidence="9">
    <location>
        <begin position="152"/>
        <end position="172"/>
    </location>
</feature>
<evidence type="ECO:0000256" key="3">
    <source>
        <dbReference type="ARBA" id="ARBA00022448"/>
    </source>
</evidence>